<dbReference type="InterPro" id="IPR014529">
    <property type="entry name" value="UCP026631"/>
</dbReference>
<name>A0A1H6YQ52_9MICO</name>
<sequence>MTAEGPLYRAPREWTHLHPVSPFLGGWAILGLLLAYWIHQFLPSWVDGGDDTFAFFDRFPLIGLIVAATLGFALTMAVSVWQWRRTQFRIGDDAVYLRQGIVTQQQRQARLDRLQAVDVVQPLLARIFGFAAITVQVAGGQKSGIELKFLRLGDAEALRNEILALAAGVKAGGDAPEADAMAGDAAASSGGIRAHLAERAEALANPEALLTGRENVRTAVAAAEEREVYSVPLGRLLGSIALSGPTIFLLTLPFAGLIGFVFFQLDVVAAVAAILGTSLIAIVTALAGLLGYFWTRLNGGFGFTAGISVDGLRLRHGLTETRRQTVPPGRVAAIRLYQPFLWRSRDWWRITINVAGYGEDQESVSVLHPVATREEALRAVWLVLPDLGDPDPHGTLGYALHGTGDEGGFTTSPESARRVDPLQWRFRGVRATDRALLIRRGRWERELFVVPHERTQSLGLTQGPVRRALGLANVEVHSTQGPVRPIAAHLAVDDAVALLDAQAARAREGRRRQTPEQWMSAVGLSGAPTEGDVHG</sequence>
<feature type="transmembrane region" description="Helical" evidence="2">
    <location>
        <begin position="269"/>
        <end position="294"/>
    </location>
</feature>
<dbReference type="InterPro" id="IPR005182">
    <property type="entry name" value="YdbS-like_PH"/>
</dbReference>
<dbReference type="PANTHER" id="PTHR34473:SF2">
    <property type="entry name" value="UPF0699 TRANSMEMBRANE PROTEIN YDBT"/>
    <property type="match status" value="1"/>
</dbReference>
<feature type="domain" description="YdbS-like PH" evidence="3">
    <location>
        <begin position="424"/>
        <end position="500"/>
    </location>
</feature>
<dbReference type="STRING" id="1043493.SAMN05421637_1690"/>
<evidence type="ECO:0000313" key="5">
    <source>
        <dbReference type="Proteomes" id="UP000183315"/>
    </source>
</evidence>
<keyword evidence="2" id="KW-0472">Membrane</keyword>
<protein>
    <submittedName>
        <fullName evidence="4">Putative membrane protein</fullName>
    </submittedName>
</protein>
<dbReference type="OrthoDB" id="3190163at2"/>
<proteinExistence type="predicted"/>
<dbReference type="Proteomes" id="UP000183315">
    <property type="component" value="Unassembled WGS sequence"/>
</dbReference>
<feature type="transmembrane region" description="Helical" evidence="2">
    <location>
        <begin position="20"/>
        <end position="39"/>
    </location>
</feature>
<feature type="transmembrane region" description="Helical" evidence="2">
    <location>
        <begin position="236"/>
        <end position="263"/>
    </location>
</feature>
<keyword evidence="2" id="KW-0812">Transmembrane</keyword>
<feature type="region of interest" description="Disordered" evidence="1">
    <location>
        <begin position="506"/>
        <end position="535"/>
    </location>
</feature>
<feature type="domain" description="YdbS-like PH" evidence="3">
    <location>
        <begin position="83"/>
        <end position="162"/>
    </location>
</feature>
<evidence type="ECO:0000313" key="4">
    <source>
        <dbReference type="EMBL" id="SEJ39382.1"/>
    </source>
</evidence>
<feature type="transmembrane region" description="Helical" evidence="2">
    <location>
        <begin position="59"/>
        <end position="81"/>
    </location>
</feature>
<gene>
    <name evidence="4" type="ORF">SAMN05421637_1690</name>
</gene>
<dbReference type="RefSeq" id="WP_042213636.1">
    <property type="nucleotide sequence ID" value="NZ_BBLU01000004.1"/>
</dbReference>
<evidence type="ECO:0000259" key="3">
    <source>
        <dbReference type="Pfam" id="PF03703"/>
    </source>
</evidence>
<dbReference type="AlphaFoldDB" id="A0A1H6YQ52"/>
<keyword evidence="5" id="KW-1185">Reference proteome</keyword>
<evidence type="ECO:0000256" key="1">
    <source>
        <dbReference type="SAM" id="MobiDB-lite"/>
    </source>
</evidence>
<dbReference type="eggNOG" id="COG3428">
    <property type="taxonomic scope" value="Bacteria"/>
</dbReference>
<dbReference type="Pfam" id="PF03703">
    <property type="entry name" value="bPH_2"/>
    <property type="match status" value="2"/>
</dbReference>
<accession>A0A1H6YQ52</accession>
<organism evidence="4 5">
    <name type="scientific">Demequina mangrovi</name>
    <dbReference type="NCBI Taxonomy" id="1043493"/>
    <lineage>
        <taxon>Bacteria</taxon>
        <taxon>Bacillati</taxon>
        <taxon>Actinomycetota</taxon>
        <taxon>Actinomycetes</taxon>
        <taxon>Micrococcales</taxon>
        <taxon>Demequinaceae</taxon>
        <taxon>Demequina</taxon>
    </lineage>
</organism>
<keyword evidence="2" id="KW-1133">Transmembrane helix</keyword>
<evidence type="ECO:0000256" key="2">
    <source>
        <dbReference type="SAM" id="Phobius"/>
    </source>
</evidence>
<dbReference type="EMBL" id="FNZI01000003">
    <property type="protein sequence ID" value="SEJ39382.1"/>
    <property type="molecule type" value="Genomic_DNA"/>
</dbReference>
<dbReference type="PANTHER" id="PTHR34473">
    <property type="entry name" value="UPF0699 TRANSMEMBRANE PROTEIN YDBS"/>
    <property type="match status" value="1"/>
</dbReference>
<dbReference type="PIRSF" id="PIRSF026631">
    <property type="entry name" value="UCP026631"/>
    <property type="match status" value="1"/>
</dbReference>
<reference evidence="5" key="1">
    <citation type="submission" date="2016-10" db="EMBL/GenBank/DDBJ databases">
        <authorList>
            <person name="Varghese N."/>
        </authorList>
    </citation>
    <scope>NUCLEOTIDE SEQUENCE [LARGE SCALE GENOMIC DNA]</scope>
    <source>
        <strain evidence="5">DSM 24868</strain>
    </source>
</reference>